<dbReference type="Proteomes" id="UP000009234">
    <property type="component" value="Chromosome"/>
</dbReference>
<proteinExistence type="predicted"/>
<reference evidence="2 3" key="2">
    <citation type="journal article" date="2012" name="Stand. Genomic Sci.">
        <title>Complete genome sequence of the sulfate-reducing firmicute Desulfotomaculum ruminis type strain (DL(T)).</title>
        <authorList>
            <person name="Spring S."/>
            <person name="Visser M."/>
            <person name="Lu M."/>
            <person name="Copeland A."/>
            <person name="Lapidus A."/>
            <person name="Lucas S."/>
            <person name="Cheng J.F."/>
            <person name="Han C."/>
            <person name="Tapia R."/>
            <person name="Goodwin L.A."/>
            <person name="Pitluck S."/>
            <person name="Ivanova N."/>
            <person name="Land M."/>
            <person name="Hauser L."/>
            <person name="Larimer F."/>
            <person name="Rohde M."/>
            <person name="Goker M."/>
            <person name="Detter J.C."/>
            <person name="Kyrpides N.C."/>
            <person name="Woyke T."/>
            <person name="Schaap P.J."/>
            <person name="Plugge C.M."/>
            <person name="Muyzer G."/>
            <person name="Kuever J."/>
            <person name="Pereira I.A."/>
            <person name="Parshina S.N."/>
            <person name="Bernier-Latmani R."/>
            <person name="Stams A.J."/>
            <person name="Klenk H.P."/>
        </authorList>
    </citation>
    <scope>NUCLEOTIDE SEQUENCE [LARGE SCALE GENOMIC DNA]</scope>
    <source>
        <strain evidence="3">ATCC 23193 / DSM 2154 / NCIB 8452 / DL</strain>
    </source>
</reference>
<evidence type="ECO:0000313" key="3">
    <source>
        <dbReference type="Proteomes" id="UP000009234"/>
    </source>
</evidence>
<evidence type="ECO:0000313" key="2">
    <source>
        <dbReference type="EMBL" id="AEG59646.1"/>
    </source>
</evidence>
<dbReference type="EMBL" id="CP002780">
    <property type="protein sequence ID" value="AEG59646.1"/>
    <property type="molecule type" value="Genomic_DNA"/>
</dbReference>
<dbReference type="RefSeq" id="WP_013841417.1">
    <property type="nucleotide sequence ID" value="NC_015589.1"/>
</dbReference>
<keyword evidence="1" id="KW-0812">Transmembrane</keyword>
<evidence type="ECO:0008006" key="4">
    <source>
        <dbReference type="Google" id="ProtNLM"/>
    </source>
</evidence>
<name>F6DQ68_DESRL</name>
<feature type="transmembrane region" description="Helical" evidence="1">
    <location>
        <begin position="84"/>
        <end position="105"/>
    </location>
</feature>
<dbReference type="OrthoDB" id="156858at2"/>
<feature type="transmembrane region" description="Helical" evidence="1">
    <location>
        <begin position="39"/>
        <end position="64"/>
    </location>
</feature>
<dbReference type="AlphaFoldDB" id="F6DQ68"/>
<feature type="transmembrane region" description="Helical" evidence="1">
    <location>
        <begin position="117"/>
        <end position="140"/>
    </location>
</feature>
<organism evidence="2 3">
    <name type="scientific">Desulforamulus ruminis (strain ATCC 23193 / DSM 2154 / NCIMB 8452 / DL)</name>
    <name type="common">Desulfotomaculum ruminis</name>
    <dbReference type="NCBI Taxonomy" id="696281"/>
    <lineage>
        <taxon>Bacteria</taxon>
        <taxon>Bacillati</taxon>
        <taxon>Bacillota</taxon>
        <taxon>Clostridia</taxon>
        <taxon>Eubacteriales</taxon>
        <taxon>Peptococcaceae</taxon>
        <taxon>Desulforamulus</taxon>
    </lineage>
</organism>
<evidence type="ECO:0000256" key="1">
    <source>
        <dbReference type="SAM" id="Phobius"/>
    </source>
</evidence>
<accession>F6DQ68</accession>
<feature type="transmembrane region" description="Helical" evidence="1">
    <location>
        <begin position="167"/>
        <end position="188"/>
    </location>
</feature>
<keyword evidence="1" id="KW-1133">Transmembrane helix</keyword>
<keyword evidence="1" id="KW-0472">Membrane</keyword>
<reference evidence="3" key="1">
    <citation type="submission" date="2011-05" db="EMBL/GenBank/DDBJ databases">
        <title>Complete sequence of Desulfotomaculum ruminis DSM 2154.</title>
        <authorList>
            <person name="Lucas S."/>
            <person name="Copeland A."/>
            <person name="Lapidus A."/>
            <person name="Cheng J.-F."/>
            <person name="Goodwin L."/>
            <person name="Pitluck S."/>
            <person name="Lu M."/>
            <person name="Detter J.C."/>
            <person name="Han C."/>
            <person name="Tapia R."/>
            <person name="Land M."/>
            <person name="Hauser L."/>
            <person name="Kyrpides N."/>
            <person name="Ivanova N."/>
            <person name="Mikhailova N."/>
            <person name="Pagani I."/>
            <person name="Stams A.J.M."/>
            <person name="Plugge C.M."/>
            <person name="Muyzer G."/>
            <person name="Kuever J."/>
            <person name="Parshina S.N."/>
            <person name="Ivanova A.E."/>
            <person name="Nazina T.N."/>
            <person name="Brambilla E."/>
            <person name="Spring S."/>
            <person name="Klenk H.-P."/>
            <person name="Woyke T."/>
        </authorList>
    </citation>
    <scope>NUCLEOTIDE SEQUENCE [LARGE SCALE GENOMIC DNA]</scope>
    <source>
        <strain evidence="3">ATCC 23193 / DSM 2154 / NCIB 8452 / DL</strain>
    </source>
</reference>
<keyword evidence="3" id="KW-1185">Reference proteome</keyword>
<sequence>MDLFIGGLAISAVLLIITGVTLLVGKFRKNKLNIKQKNWLLIIHMFFVMMYIGGVFGMLLLAVLTKFTIDNNLVYASHVFIKRFDHFLVIPGAFGSLITGIWLAIRTHWGGLTKHYWVLAKWIGNIVAIIFGSTYVRIWISDSLSTSQITNGIYPLQNPAYFENRQLLFVGLEICIAILFFLIVISYLKPWGKRDERHLNDI</sequence>
<feature type="transmembrane region" description="Helical" evidence="1">
    <location>
        <begin position="6"/>
        <end position="27"/>
    </location>
</feature>
<dbReference type="eggNOG" id="COG1981">
    <property type="taxonomic scope" value="Bacteria"/>
</dbReference>
<gene>
    <name evidence="2" type="ordered locus">Desru_1373</name>
</gene>
<dbReference type="HOGENOM" id="CLU_114403_1_0_9"/>
<protein>
    <recommendedName>
        <fullName evidence="4">DUF2269 family protein</fullName>
    </recommendedName>
</protein>
<dbReference type="KEGG" id="dru:Desru_1373"/>
<dbReference type="STRING" id="696281.Desru_1373"/>